<accession>A0A8H3HUY1</accession>
<sequence length="482" mass="54294">MPIPCEVVGSIPRPLKLQRAFAAYEAKQITFEQLEPEINTACEDTIRRMEDAGQLVVTDGEQRISSFATYPIFDTLNGTGLAENLVDDGSGQVSYSVGLTKASKSNQPFSFYMRSTLQCMYCGSICTWVALTPILRFSRATLTGQYPTYKPEPSHQQKWCLLRRHYCPYLVTLLGLYLSVAGPRVPVTIPYRANSFADGHERRLPRLVSGPFRFKTFAADYMARGLHFAQNLVKQAVVAPSMLSLLYPLKSEIPGYTREQFLADLCDQCEMDIRKCFQAGAVRVSMDFTEGRLALRNDVRNPWTNERLLDFFLELNNRVINRFTAVERVHIGVHTCPGGDWDSTHSLDVPYELLLKEMFKLNVGYFLIQCASEKDRNKVFKLIGKHIRRDANGVKQMAYIGVTSTIDPRVETPEEIAQMLIAATKYIPTDQLGATDDCGFSPFCDDKKPKHGSSPDFARDIAFQKIAARVKGARIASERLGF</sequence>
<evidence type="ECO:0008006" key="3">
    <source>
        <dbReference type="Google" id="ProtNLM"/>
    </source>
</evidence>
<dbReference type="EMBL" id="CAJNJQ010000246">
    <property type="protein sequence ID" value="CAE7065635.1"/>
    <property type="molecule type" value="Genomic_DNA"/>
</dbReference>
<dbReference type="AlphaFoldDB" id="A0A8H3HUY1"/>
<name>A0A8H3HUY1_9AGAM</name>
<dbReference type="InterPro" id="IPR038071">
    <property type="entry name" value="UROD/MetE-like_sf"/>
</dbReference>
<proteinExistence type="predicted"/>
<dbReference type="Proteomes" id="UP000663827">
    <property type="component" value="Unassembled WGS sequence"/>
</dbReference>
<evidence type="ECO:0000313" key="2">
    <source>
        <dbReference type="Proteomes" id="UP000663827"/>
    </source>
</evidence>
<reference evidence="1" key="1">
    <citation type="submission" date="2021-01" db="EMBL/GenBank/DDBJ databases">
        <authorList>
            <person name="Kaushik A."/>
        </authorList>
    </citation>
    <scope>NUCLEOTIDE SEQUENCE</scope>
    <source>
        <strain evidence="1">AG5</strain>
    </source>
</reference>
<dbReference type="Gene3D" id="3.20.20.210">
    <property type="match status" value="1"/>
</dbReference>
<protein>
    <recommendedName>
        <fullName evidence="3">Cobalamin-independent methionine synthase MetE C-terminal/archaeal domain-containing protein</fullName>
    </recommendedName>
</protein>
<dbReference type="PANTHER" id="PTHR43844">
    <property type="entry name" value="METHIONINE SYNTHASE"/>
    <property type="match status" value="1"/>
</dbReference>
<dbReference type="PANTHER" id="PTHR43844:SF2">
    <property type="entry name" value="SYNTHASE, VITAMIN-B12 INDEPENDENT, PUTATIVE (AFU_ORTHOLOGUE AFUA_3G12060)-RELATED"/>
    <property type="match status" value="1"/>
</dbReference>
<gene>
    <name evidence="1" type="ORF">RDB_LOCUS11294</name>
</gene>
<comment type="caution">
    <text evidence="1">The sequence shown here is derived from an EMBL/GenBank/DDBJ whole genome shotgun (WGS) entry which is preliminary data.</text>
</comment>
<organism evidence="1 2">
    <name type="scientific">Rhizoctonia solani</name>
    <dbReference type="NCBI Taxonomy" id="456999"/>
    <lineage>
        <taxon>Eukaryota</taxon>
        <taxon>Fungi</taxon>
        <taxon>Dikarya</taxon>
        <taxon>Basidiomycota</taxon>
        <taxon>Agaricomycotina</taxon>
        <taxon>Agaricomycetes</taxon>
        <taxon>Cantharellales</taxon>
        <taxon>Ceratobasidiaceae</taxon>
        <taxon>Rhizoctonia</taxon>
    </lineage>
</organism>
<dbReference type="SUPFAM" id="SSF51726">
    <property type="entry name" value="UROD/MetE-like"/>
    <property type="match status" value="1"/>
</dbReference>
<evidence type="ECO:0000313" key="1">
    <source>
        <dbReference type="EMBL" id="CAE7065635.1"/>
    </source>
</evidence>